<organism evidence="1 2">
    <name type="scientific">Halosquirtibacter laminarini</name>
    <dbReference type="NCBI Taxonomy" id="3374600"/>
    <lineage>
        <taxon>Bacteria</taxon>
        <taxon>Pseudomonadati</taxon>
        <taxon>Bacteroidota</taxon>
        <taxon>Bacteroidia</taxon>
        <taxon>Marinilabiliales</taxon>
        <taxon>Prolixibacteraceae</taxon>
        <taxon>Halosquirtibacter</taxon>
    </lineage>
</organism>
<proteinExistence type="predicted"/>
<gene>
    <name evidence="1" type="ORF">K4L44_00875</name>
</gene>
<accession>A0AC61NFQ4</accession>
<dbReference type="EMBL" id="CP081303">
    <property type="protein sequence ID" value="QZE14452.1"/>
    <property type="molecule type" value="Genomic_DNA"/>
</dbReference>
<reference evidence="1" key="1">
    <citation type="submission" date="2021-08" db="EMBL/GenBank/DDBJ databases">
        <title>Novel anaerobic bacterium isolated from sea squirt in East Sea, Republic of Korea.</title>
        <authorList>
            <person name="Nguyen T.H."/>
            <person name="Li Z."/>
            <person name="Lee Y.-J."/>
            <person name="Ko J."/>
            <person name="Kim S.-G."/>
        </authorList>
    </citation>
    <scope>NUCLEOTIDE SEQUENCE</scope>
    <source>
        <strain evidence="1">KCTC 25031</strain>
    </source>
</reference>
<name>A0AC61NFQ4_9BACT</name>
<keyword evidence="2" id="KW-1185">Reference proteome</keyword>
<evidence type="ECO:0000313" key="1">
    <source>
        <dbReference type="EMBL" id="QZE14452.1"/>
    </source>
</evidence>
<evidence type="ECO:0000313" key="2">
    <source>
        <dbReference type="Proteomes" id="UP000826212"/>
    </source>
</evidence>
<dbReference type="Proteomes" id="UP000826212">
    <property type="component" value="Chromosome"/>
</dbReference>
<protein>
    <submittedName>
        <fullName evidence="1">Uncharacterized protein</fullName>
    </submittedName>
</protein>
<sequence>MGGIVSQPYIDQQVALQKKILKRMKELNIQPIVPAFWGMIPRSAKAKFPNAKIIDQGKWAGGFDRPLFFRANRLSLPCHDQYKLY</sequence>